<protein>
    <submittedName>
        <fullName evidence="2">Uncharacterized protein</fullName>
    </submittedName>
</protein>
<dbReference type="EMBL" id="LR796570">
    <property type="protein sequence ID" value="CAB4152114.1"/>
    <property type="molecule type" value="Genomic_DNA"/>
</dbReference>
<organism evidence="2">
    <name type="scientific">uncultured Caudovirales phage</name>
    <dbReference type="NCBI Taxonomy" id="2100421"/>
    <lineage>
        <taxon>Viruses</taxon>
        <taxon>Duplodnaviria</taxon>
        <taxon>Heunggongvirae</taxon>
        <taxon>Uroviricota</taxon>
        <taxon>Caudoviricetes</taxon>
        <taxon>Peduoviridae</taxon>
        <taxon>Maltschvirus</taxon>
        <taxon>Maltschvirus maltsch</taxon>
    </lineage>
</organism>
<name>A0A6J5MZ07_9CAUD</name>
<dbReference type="EMBL" id="LR797047">
    <property type="protein sequence ID" value="CAB4183630.1"/>
    <property type="molecule type" value="Genomic_DNA"/>
</dbReference>
<evidence type="ECO:0000313" key="4">
    <source>
        <dbReference type="EMBL" id="CAB4183630.1"/>
    </source>
</evidence>
<proteinExistence type="predicted"/>
<accession>A0A6J5MZ07</accession>
<evidence type="ECO:0000256" key="1">
    <source>
        <dbReference type="SAM" id="MobiDB-lite"/>
    </source>
</evidence>
<evidence type="ECO:0000313" key="2">
    <source>
        <dbReference type="EMBL" id="CAB4152114.1"/>
    </source>
</evidence>
<dbReference type="EMBL" id="LR796883">
    <property type="protein sequence ID" value="CAB4172712.1"/>
    <property type="molecule type" value="Genomic_DNA"/>
</dbReference>
<dbReference type="EMBL" id="LR798399">
    <property type="protein sequence ID" value="CAB5229277.1"/>
    <property type="molecule type" value="Genomic_DNA"/>
</dbReference>
<evidence type="ECO:0000313" key="6">
    <source>
        <dbReference type="EMBL" id="CAB4214745.1"/>
    </source>
</evidence>
<evidence type="ECO:0000313" key="7">
    <source>
        <dbReference type="EMBL" id="CAB5229277.1"/>
    </source>
</evidence>
<gene>
    <name evidence="4" type="ORF">UFOVP1104_46</name>
    <name evidence="5" type="ORF">UFOVP1371_59</name>
    <name evidence="6" type="ORF">UFOVP1468_6</name>
    <name evidence="7" type="ORF">UFOVP1555_17</name>
    <name evidence="2" type="ORF">UFOVP596_50</name>
    <name evidence="3" type="ORF">UFOVP938_55</name>
</gene>
<reference evidence="2" key="1">
    <citation type="submission" date="2020-04" db="EMBL/GenBank/DDBJ databases">
        <authorList>
            <person name="Chiriac C."/>
            <person name="Salcher M."/>
            <person name="Ghai R."/>
            <person name="Kavagutti S V."/>
        </authorList>
    </citation>
    <scope>NUCLEOTIDE SEQUENCE</scope>
</reference>
<dbReference type="EMBL" id="LR797416">
    <property type="protein sequence ID" value="CAB4214745.1"/>
    <property type="molecule type" value="Genomic_DNA"/>
</dbReference>
<evidence type="ECO:0000313" key="5">
    <source>
        <dbReference type="EMBL" id="CAB4202986.1"/>
    </source>
</evidence>
<evidence type="ECO:0000313" key="3">
    <source>
        <dbReference type="EMBL" id="CAB4172712.1"/>
    </source>
</evidence>
<feature type="region of interest" description="Disordered" evidence="1">
    <location>
        <begin position="1"/>
        <end position="20"/>
    </location>
</feature>
<sequence>MSTFYDDGYTDATKGLKASPPAPYYRSDGVSTDVFAREYLEGYNDALRAIVNFHEVHESIKQDRKAGNEQ</sequence>
<dbReference type="EMBL" id="LR797322">
    <property type="protein sequence ID" value="CAB4202986.1"/>
    <property type="molecule type" value="Genomic_DNA"/>
</dbReference>